<evidence type="ECO:0000313" key="2">
    <source>
        <dbReference type="Proteomes" id="UP000390335"/>
    </source>
</evidence>
<proteinExistence type="predicted"/>
<comment type="caution">
    <text evidence="1">The sequence shown here is derived from an EMBL/GenBank/DDBJ whole genome shotgun (WGS) entry which is preliminary data.</text>
</comment>
<dbReference type="Proteomes" id="UP000390335">
    <property type="component" value="Unassembled WGS sequence"/>
</dbReference>
<dbReference type="EMBL" id="BLAJ01000004">
    <property type="protein sequence ID" value="GES51525.1"/>
    <property type="molecule type" value="Genomic_DNA"/>
</dbReference>
<gene>
    <name evidence="1" type="ORF">RsS93_41390</name>
</gene>
<protein>
    <submittedName>
        <fullName evidence="1">Uncharacterized protein</fullName>
    </submittedName>
</protein>
<evidence type="ECO:0000313" key="1">
    <source>
        <dbReference type="EMBL" id="GES51525.1"/>
    </source>
</evidence>
<organism evidence="1 2">
    <name type="scientific">Rhizobium dioscoreae</name>
    <dbReference type="NCBI Taxonomy" id="2653122"/>
    <lineage>
        <taxon>Bacteria</taxon>
        <taxon>Pseudomonadati</taxon>
        <taxon>Pseudomonadota</taxon>
        <taxon>Alphaproteobacteria</taxon>
        <taxon>Hyphomicrobiales</taxon>
        <taxon>Rhizobiaceae</taxon>
        <taxon>Rhizobium/Agrobacterium group</taxon>
        <taxon>Rhizobium</taxon>
    </lineage>
</organism>
<sequence length="78" mass="8457">MTKSRSDGGPESRLAVDRITTDVEIAKGLSRFPLDEDRCLYAISAAAPDSNYAPRHMAESSESANRCAILRALLQAAF</sequence>
<keyword evidence="2" id="KW-1185">Reference proteome</keyword>
<reference evidence="1 2" key="1">
    <citation type="journal article" date="2020" name="Genome Biol. Evol.">
        <title>Rhizobium dioscoreae sp. nov., a plant growth-promoting bacterium isolated from yam (Dioscorea species).</title>
        <authorList>
            <person name="Ouyabe M."/>
            <person name="Tanaka N."/>
            <person name="Shiwa Y."/>
            <person name="Fujita N."/>
            <person name="Kikuno H."/>
            <person name="Babil P."/>
            <person name="Shiwachi H."/>
        </authorList>
    </citation>
    <scope>NUCLEOTIDE SEQUENCE [LARGE SCALE GENOMIC DNA]</scope>
    <source>
        <strain evidence="1 2">S-93</strain>
    </source>
</reference>
<name>A0ABQ0Z7M1_9HYPH</name>
<accession>A0ABQ0Z7M1</accession>